<feature type="compositionally biased region" description="Polar residues" evidence="1">
    <location>
        <begin position="204"/>
        <end position="213"/>
    </location>
</feature>
<dbReference type="EMBL" id="VKAC01000020">
    <property type="protein sequence ID" value="TXR51608.1"/>
    <property type="molecule type" value="Genomic_DNA"/>
</dbReference>
<feature type="region of interest" description="Disordered" evidence="1">
    <location>
        <begin position="1"/>
        <end position="93"/>
    </location>
</feature>
<comment type="caution">
    <text evidence="2">The sequence shown here is derived from an EMBL/GenBank/DDBJ whole genome shotgun (WGS) entry which is preliminary data.</text>
</comment>
<keyword evidence="3" id="KW-1185">Reference proteome</keyword>
<feature type="compositionally biased region" description="Basic and acidic residues" evidence="1">
    <location>
        <begin position="1"/>
        <end position="15"/>
    </location>
</feature>
<evidence type="ECO:0000313" key="3">
    <source>
        <dbReference type="Proteomes" id="UP000321234"/>
    </source>
</evidence>
<feature type="compositionally biased region" description="Low complexity" evidence="1">
    <location>
        <begin position="18"/>
        <end position="37"/>
    </location>
</feature>
<feature type="compositionally biased region" description="Gly residues" evidence="1">
    <location>
        <begin position="255"/>
        <end position="268"/>
    </location>
</feature>
<sequence>MSVPADRPRADELRDPLTTGPITYTGTRTGAVAVDGPSEGGSPTGGGSSTTGAAKSEAAGVASEAAQQGKHVAGTAGEQASQVASEAGRQAKDLLHQTRSQLTEQTSAGQRQAASGLGALAEELKGLAEGRAGSGVATDLVHQASQRVGAVGSWLEEREPSDVLREVQGFARRRPVAFLAIAAGVGLVAGRLTRGLGAAAHDQATGSQSTGTTLPAAGTTYASTNAAPVPAATPVRPAPALATDTFDVTEEPLIGGPGSAGRATGGRTGATPQGAVPGWDEPLR</sequence>
<dbReference type="RefSeq" id="WP_147928510.1">
    <property type="nucleotide sequence ID" value="NZ_VKAC01000020.1"/>
</dbReference>
<feature type="compositionally biased region" description="Gly residues" evidence="1">
    <location>
        <begin position="38"/>
        <end position="49"/>
    </location>
</feature>
<reference evidence="2 3" key="1">
    <citation type="submission" date="2019-07" db="EMBL/GenBank/DDBJ databases">
        <title>Quadrisphaera sp. strain DD2A genome sequencing and assembly.</title>
        <authorList>
            <person name="Kim I."/>
        </authorList>
    </citation>
    <scope>NUCLEOTIDE SEQUENCE [LARGE SCALE GENOMIC DNA]</scope>
    <source>
        <strain evidence="2 3">DD2A</strain>
    </source>
</reference>
<feature type="region of interest" description="Disordered" evidence="1">
    <location>
        <begin position="199"/>
        <end position="284"/>
    </location>
</feature>
<feature type="compositionally biased region" description="Low complexity" evidence="1">
    <location>
        <begin position="226"/>
        <end position="243"/>
    </location>
</feature>
<protein>
    <submittedName>
        <fullName evidence="2">Uncharacterized protein</fullName>
    </submittedName>
</protein>
<dbReference type="AlphaFoldDB" id="A0A5C8Z2Y7"/>
<dbReference type="OrthoDB" id="4578793at2"/>
<organism evidence="2 3">
    <name type="scientific">Quadrisphaera setariae</name>
    <dbReference type="NCBI Taxonomy" id="2593304"/>
    <lineage>
        <taxon>Bacteria</taxon>
        <taxon>Bacillati</taxon>
        <taxon>Actinomycetota</taxon>
        <taxon>Actinomycetes</taxon>
        <taxon>Kineosporiales</taxon>
        <taxon>Kineosporiaceae</taxon>
        <taxon>Quadrisphaera</taxon>
    </lineage>
</organism>
<evidence type="ECO:0000256" key="1">
    <source>
        <dbReference type="SAM" id="MobiDB-lite"/>
    </source>
</evidence>
<accession>A0A5C8Z2Y7</accession>
<proteinExistence type="predicted"/>
<dbReference type="Proteomes" id="UP000321234">
    <property type="component" value="Unassembled WGS sequence"/>
</dbReference>
<gene>
    <name evidence="2" type="ORF">FMM08_22085</name>
</gene>
<evidence type="ECO:0000313" key="2">
    <source>
        <dbReference type="EMBL" id="TXR51608.1"/>
    </source>
</evidence>
<feature type="compositionally biased region" description="Low complexity" evidence="1">
    <location>
        <begin position="50"/>
        <end position="60"/>
    </location>
</feature>
<name>A0A5C8Z2Y7_9ACTN</name>